<dbReference type="InterPro" id="IPR004841">
    <property type="entry name" value="AA-permease/SLC12A_dom"/>
</dbReference>
<dbReference type="PANTHER" id="PTHR43341">
    <property type="entry name" value="AMINO ACID PERMEASE"/>
    <property type="match status" value="1"/>
</dbReference>
<evidence type="ECO:0000259" key="8">
    <source>
        <dbReference type="Pfam" id="PF00324"/>
    </source>
</evidence>
<dbReference type="PIRSF" id="PIRSF006060">
    <property type="entry name" value="AA_transporter"/>
    <property type="match status" value="1"/>
</dbReference>
<feature type="transmembrane region" description="Helical" evidence="7">
    <location>
        <begin position="127"/>
        <end position="151"/>
    </location>
</feature>
<evidence type="ECO:0000256" key="4">
    <source>
        <dbReference type="ARBA" id="ARBA00022970"/>
    </source>
</evidence>
<dbReference type="PANTHER" id="PTHR43341:SF20">
    <property type="entry name" value="AAT FAMILY AMINO ACID TRANSPORTER"/>
    <property type="match status" value="1"/>
</dbReference>
<dbReference type="FunCoup" id="W4JYY7">
    <property type="interactions" value="189"/>
</dbReference>
<feature type="transmembrane region" description="Helical" evidence="7">
    <location>
        <begin position="48"/>
        <end position="66"/>
    </location>
</feature>
<evidence type="ECO:0000256" key="2">
    <source>
        <dbReference type="ARBA" id="ARBA00022448"/>
    </source>
</evidence>
<comment type="subcellular location">
    <subcellularLocation>
        <location evidence="1">Membrane</location>
        <topology evidence="1">Multi-pass membrane protein</topology>
    </subcellularLocation>
</comment>
<keyword evidence="4" id="KW-0029">Amino-acid transport</keyword>
<feature type="transmembrane region" description="Helical" evidence="7">
    <location>
        <begin position="449"/>
        <end position="470"/>
    </location>
</feature>
<evidence type="ECO:0000313" key="9">
    <source>
        <dbReference type="EMBL" id="ETW78275.1"/>
    </source>
</evidence>
<keyword evidence="3 7" id="KW-0812">Transmembrane</keyword>
<dbReference type="InParanoid" id="W4JYY7"/>
<feature type="domain" description="Amino acid permease/ SLC12A" evidence="8">
    <location>
        <begin position="48"/>
        <end position="508"/>
    </location>
</feature>
<feature type="transmembrane region" description="Helical" evidence="7">
    <location>
        <begin position="239"/>
        <end position="260"/>
    </location>
</feature>
<dbReference type="RefSeq" id="XP_009549663.1">
    <property type="nucleotide sequence ID" value="XM_009551368.1"/>
</dbReference>
<evidence type="ECO:0000256" key="5">
    <source>
        <dbReference type="ARBA" id="ARBA00022989"/>
    </source>
</evidence>
<sequence>MLASSQSSHADKADVDAEKAEYSAQVHVSPEHNDYKSHGLKRSLKPRHLTFISIGACIGTGIFLGIGSSLAKGGPLGLLMGFSLMCSVTIAVMLLVGEMVTFLPVPGGHIRLAGRFVDPALSSAMGINYYLCWVLILAAEISATAVLVTYWTTSISQAVWMSISLVVVLTLNLFGAKYYGEAEVWFASIKVVTMVGLIILGIILSAGGGPSHKATGFQYWRNPGPFVQYLGIPGSTGRFLGFFAVLTQAAFSVIGTEMLALAAAETKNPRKVLPQALRTVWIRIVVIYFMGSLVVGILVASNNPRLGSSSTASASPYVIAIETAGIKALPSVINAAIITSALSAASSDLFTTSRTLHSLASQGHAPRIFSRTNRAGVPYVAVVFSWLFGCLAYLGVKSSAQNVFNFLVNLTALSGILTWLAIAITYLRFRRGMAAQGLKHEDLPWKSKLGYPAAIWVIFMVSVVTIFSGWEVFRPGHWDPSAFFSNYLPVVWFIVFYIGYKFYLKSKIVRASEMDFVSDLDAILADERAGAAEDAMRPEPTTFFGKAMAVLSSI</sequence>
<feature type="transmembrane region" description="Helical" evidence="7">
    <location>
        <begin position="482"/>
        <end position="500"/>
    </location>
</feature>
<evidence type="ECO:0000256" key="7">
    <source>
        <dbReference type="SAM" id="Phobius"/>
    </source>
</evidence>
<keyword evidence="5 7" id="KW-1133">Transmembrane helix</keyword>
<organism evidence="9 10">
    <name type="scientific">Heterobasidion irregulare (strain TC 32-1)</name>
    <dbReference type="NCBI Taxonomy" id="747525"/>
    <lineage>
        <taxon>Eukaryota</taxon>
        <taxon>Fungi</taxon>
        <taxon>Dikarya</taxon>
        <taxon>Basidiomycota</taxon>
        <taxon>Agaricomycotina</taxon>
        <taxon>Agaricomycetes</taxon>
        <taxon>Russulales</taxon>
        <taxon>Bondarzewiaceae</taxon>
        <taxon>Heterobasidion</taxon>
        <taxon>Heterobasidion annosum species complex</taxon>
    </lineage>
</organism>
<feature type="transmembrane region" description="Helical" evidence="7">
    <location>
        <begin position="406"/>
        <end position="429"/>
    </location>
</feature>
<feature type="transmembrane region" description="Helical" evidence="7">
    <location>
        <begin position="158"/>
        <end position="179"/>
    </location>
</feature>
<dbReference type="Gene3D" id="1.20.1740.10">
    <property type="entry name" value="Amino acid/polyamine transporter I"/>
    <property type="match status" value="1"/>
</dbReference>
<dbReference type="Proteomes" id="UP000030671">
    <property type="component" value="Unassembled WGS sequence"/>
</dbReference>
<feature type="transmembrane region" description="Helical" evidence="7">
    <location>
        <begin position="376"/>
        <end position="394"/>
    </location>
</feature>
<evidence type="ECO:0000256" key="1">
    <source>
        <dbReference type="ARBA" id="ARBA00004141"/>
    </source>
</evidence>
<dbReference type="GO" id="GO:0016020">
    <property type="term" value="C:membrane"/>
    <property type="evidence" value="ECO:0007669"/>
    <property type="project" value="UniProtKB-SubCell"/>
</dbReference>
<keyword evidence="6 7" id="KW-0472">Membrane</keyword>
<dbReference type="GO" id="GO:0015171">
    <property type="term" value="F:amino acid transmembrane transporter activity"/>
    <property type="evidence" value="ECO:0007669"/>
    <property type="project" value="TreeGrafter"/>
</dbReference>
<protein>
    <submittedName>
        <fullName evidence="9">Amino acid transporter</fullName>
    </submittedName>
</protein>
<evidence type="ECO:0000256" key="6">
    <source>
        <dbReference type="ARBA" id="ARBA00023136"/>
    </source>
</evidence>
<evidence type="ECO:0000256" key="3">
    <source>
        <dbReference type="ARBA" id="ARBA00022692"/>
    </source>
</evidence>
<dbReference type="PROSITE" id="PS00218">
    <property type="entry name" value="AMINO_ACID_PERMEASE_1"/>
    <property type="match status" value="1"/>
</dbReference>
<dbReference type="InterPro" id="IPR004840">
    <property type="entry name" value="Amino_acid_permease_CS"/>
</dbReference>
<evidence type="ECO:0000313" key="10">
    <source>
        <dbReference type="Proteomes" id="UP000030671"/>
    </source>
</evidence>
<dbReference type="GeneID" id="20678352"/>
<gene>
    <name evidence="9" type="ORF">HETIRDRAFT_56213</name>
</gene>
<accession>W4JYY7</accession>
<dbReference type="FunFam" id="1.20.1740.10:FF:000006">
    <property type="entry name" value="General amino acid permease"/>
    <property type="match status" value="1"/>
</dbReference>
<keyword evidence="10" id="KW-1185">Reference proteome</keyword>
<dbReference type="eggNOG" id="KOG1286">
    <property type="taxonomic scope" value="Eukaryota"/>
</dbReference>
<reference evidence="9 10" key="1">
    <citation type="journal article" date="2012" name="New Phytol.">
        <title>Insight into trade-off between wood decay and parasitism from the genome of a fungal forest pathogen.</title>
        <authorList>
            <person name="Olson A."/>
            <person name="Aerts A."/>
            <person name="Asiegbu F."/>
            <person name="Belbahri L."/>
            <person name="Bouzid O."/>
            <person name="Broberg A."/>
            <person name="Canback B."/>
            <person name="Coutinho P.M."/>
            <person name="Cullen D."/>
            <person name="Dalman K."/>
            <person name="Deflorio G."/>
            <person name="van Diepen L.T."/>
            <person name="Dunand C."/>
            <person name="Duplessis S."/>
            <person name="Durling M."/>
            <person name="Gonthier P."/>
            <person name="Grimwood J."/>
            <person name="Fossdal C.G."/>
            <person name="Hansson D."/>
            <person name="Henrissat B."/>
            <person name="Hietala A."/>
            <person name="Himmelstrand K."/>
            <person name="Hoffmeister D."/>
            <person name="Hogberg N."/>
            <person name="James T.Y."/>
            <person name="Karlsson M."/>
            <person name="Kohler A."/>
            <person name="Kues U."/>
            <person name="Lee Y.H."/>
            <person name="Lin Y.C."/>
            <person name="Lind M."/>
            <person name="Lindquist E."/>
            <person name="Lombard V."/>
            <person name="Lucas S."/>
            <person name="Lunden K."/>
            <person name="Morin E."/>
            <person name="Murat C."/>
            <person name="Park J."/>
            <person name="Raffaello T."/>
            <person name="Rouze P."/>
            <person name="Salamov A."/>
            <person name="Schmutz J."/>
            <person name="Solheim H."/>
            <person name="Stahlberg J."/>
            <person name="Velez H."/>
            <person name="de Vries R.P."/>
            <person name="Wiebenga A."/>
            <person name="Woodward S."/>
            <person name="Yakovlev I."/>
            <person name="Garbelotto M."/>
            <person name="Martin F."/>
            <person name="Grigoriev I.V."/>
            <person name="Stenlid J."/>
        </authorList>
    </citation>
    <scope>NUCLEOTIDE SEQUENCE [LARGE SCALE GENOMIC DNA]</scope>
    <source>
        <strain evidence="9 10">TC 32-1</strain>
    </source>
</reference>
<feature type="transmembrane region" description="Helical" evidence="7">
    <location>
        <begin position="185"/>
        <end position="204"/>
    </location>
</feature>
<feature type="transmembrane region" description="Helical" evidence="7">
    <location>
        <begin position="78"/>
        <end position="96"/>
    </location>
</feature>
<dbReference type="HOGENOM" id="CLU_007946_12_1_1"/>
<dbReference type="EMBL" id="KI925462">
    <property type="protein sequence ID" value="ETW78275.1"/>
    <property type="molecule type" value="Genomic_DNA"/>
</dbReference>
<proteinExistence type="predicted"/>
<dbReference type="InterPro" id="IPR050524">
    <property type="entry name" value="APC_YAT"/>
</dbReference>
<dbReference type="KEGG" id="hir:HETIRDRAFT_56213"/>
<name>W4JYY7_HETIT</name>
<dbReference type="AlphaFoldDB" id="W4JYY7"/>
<feature type="transmembrane region" description="Helical" evidence="7">
    <location>
        <begin position="280"/>
        <end position="300"/>
    </location>
</feature>
<dbReference type="OrthoDB" id="10062876at2759"/>
<keyword evidence="2" id="KW-0813">Transport</keyword>
<dbReference type="Pfam" id="PF00324">
    <property type="entry name" value="AA_permease"/>
    <property type="match status" value="1"/>
</dbReference>